<dbReference type="PRINTS" id="PR00413">
    <property type="entry name" value="HADHALOGNASE"/>
</dbReference>
<gene>
    <name evidence="1" type="ORF">IPH26_22695</name>
</gene>
<dbReference type="InterPro" id="IPR041492">
    <property type="entry name" value="HAD_2"/>
</dbReference>
<comment type="caution">
    <text evidence="1">The sequence shown here is derived from an EMBL/GenBank/DDBJ whole genome shotgun (WGS) entry which is preliminary data.</text>
</comment>
<dbReference type="CDD" id="cd07505">
    <property type="entry name" value="HAD_BPGM-like"/>
    <property type="match status" value="1"/>
</dbReference>
<dbReference type="NCBIfam" id="TIGR01509">
    <property type="entry name" value="HAD-SF-IA-v3"/>
    <property type="match status" value="1"/>
</dbReference>
<sequence>MPLSRAPAAVLFDMDGLLLDSERVALAIMSACAAELGLVWNHEVGLRIIGRSVVDSGRILREHYGDDARLDALPGAFRTRYDRHIDDHAIPLKPGVMQLLDLLDAHGIARAVATSTQRERAARKLERNGLLPRFDALVGGDDVQQGKPAPDIFLAAARALGVAPARCLVLEDSNAGARAGLAAEMAVVLVPDLLEPDAAVIALGAHCQPSLLEVADQLHALFDRESVRS</sequence>
<reference evidence="1" key="1">
    <citation type="submission" date="2020-10" db="EMBL/GenBank/DDBJ databases">
        <title>Connecting structure to function with the recovery of over 1000 high-quality activated sludge metagenome-assembled genomes encoding full-length rRNA genes using long-read sequencing.</title>
        <authorList>
            <person name="Singleton C.M."/>
            <person name="Petriglieri F."/>
            <person name="Kristensen J.M."/>
            <person name="Kirkegaard R.H."/>
            <person name="Michaelsen T.Y."/>
            <person name="Andersen M.H."/>
            <person name="Karst S.M."/>
            <person name="Dueholm M.S."/>
            <person name="Nielsen P.H."/>
            <person name="Albertsen M."/>
        </authorList>
    </citation>
    <scope>NUCLEOTIDE SEQUENCE</scope>
    <source>
        <strain evidence="1">Bjer_18-Q3-R1-45_BAT3C.347</strain>
    </source>
</reference>
<dbReference type="InterPro" id="IPR023198">
    <property type="entry name" value="PGP-like_dom2"/>
</dbReference>
<dbReference type="Proteomes" id="UP000807785">
    <property type="component" value="Unassembled WGS sequence"/>
</dbReference>
<protein>
    <submittedName>
        <fullName evidence="1">HAD family phosphatase</fullName>
    </submittedName>
</protein>
<name>A0A9D7E857_9PROT</name>
<dbReference type="EMBL" id="JADJEV010000005">
    <property type="protein sequence ID" value="MBK6975633.1"/>
    <property type="molecule type" value="Genomic_DNA"/>
</dbReference>
<dbReference type="SFLD" id="SFLDS00003">
    <property type="entry name" value="Haloacid_Dehalogenase"/>
    <property type="match status" value="1"/>
</dbReference>
<dbReference type="Pfam" id="PF13419">
    <property type="entry name" value="HAD_2"/>
    <property type="match status" value="1"/>
</dbReference>
<dbReference type="AlphaFoldDB" id="A0A9D7E857"/>
<dbReference type="SFLD" id="SFLDG01135">
    <property type="entry name" value="C1.5.6:_HAD__Beta-PGM__Phospha"/>
    <property type="match status" value="1"/>
</dbReference>
<organism evidence="1 2">
    <name type="scientific">Candidatus Methylophosphatis roskildensis</name>
    <dbReference type="NCBI Taxonomy" id="2899263"/>
    <lineage>
        <taxon>Bacteria</taxon>
        <taxon>Pseudomonadati</taxon>
        <taxon>Pseudomonadota</taxon>
        <taxon>Betaproteobacteria</taxon>
        <taxon>Nitrosomonadales</taxon>
        <taxon>Sterolibacteriaceae</taxon>
        <taxon>Candidatus Methylophosphatis</taxon>
    </lineage>
</organism>
<evidence type="ECO:0000313" key="2">
    <source>
        <dbReference type="Proteomes" id="UP000807785"/>
    </source>
</evidence>
<dbReference type="SFLD" id="SFLDG01129">
    <property type="entry name" value="C1.5:_HAD__Beta-PGM__Phosphata"/>
    <property type="match status" value="1"/>
</dbReference>
<dbReference type="Gene3D" id="3.40.50.1000">
    <property type="entry name" value="HAD superfamily/HAD-like"/>
    <property type="match status" value="1"/>
</dbReference>
<dbReference type="PANTHER" id="PTHR18901:SF38">
    <property type="entry name" value="PSEUDOURIDINE-5'-PHOSPHATASE"/>
    <property type="match status" value="1"/>
</dbReference>
<evidence type="ECO:0000313" key="1">
    <source>
        <dbReference type="EMBL" id="MBK6975633.1"/>
    </source>
</evidence>
<dbReference type="PANTHER" id="PTHR18901">
    <property type="entry name" value="2-DEOXYGLUCOSE-6-PHOSPHATE PHOSPHATASE 2"/>
    <property type="match status" value="1"/>
</dbReference>
<dbReference type="InterPro" id="IPR036412">
    <property type="entry name" value="HAD-like_sf"/>
</dbReference>
<proteinExistence type="predicted"/>
<dbReference type="InterPro" id="IPR006439">
    <property type="entry name" value="HAD-SF_hydro_IA"/>
</dbReference>
<accession>A0A9D7E857</accession>
<dbReference type="SUPFAM" id="SSF56784">
    <property type="entry name" value="HAD-like"/>
    <property type="match status" value="1"/>
</dbReference>
<dbReference type="InterPro" id="IPR023214">
    <property type="entry name" value="HAD_sf"/>
</dbReference>
<dbReference type="Gene3D" id="1.10.150.240">
    <property type="entry name" value="Putative phosphatase, domain 2"/>
    <property type="match status" value="1"/>
</dbReference>